<accession>A0ACC6V212</accession>
<sequence length="134" mass="14200">MEALAKLLKALSSAYLIGRCWRCAEVLDALSSGRGGEGSLLDAYGLYKELYSSAISASGLRCCAAEPLSPALDEEACEIYGGVPLRGAEALCCAPCPEIREEEVLEALDAVEQDPQALVRAVALAQAPTRRRRG</sequence>
<dbReference type="EMBL" id="JZWT02000018">
    <property type="protein sequence ID" value="MFB6490976.1"/>
    <property type="molecule type" value="Genomic_DNA"/>
</dbReference>
<proteinExistence type="predicted"/>
<name>A0ACC6V212_9CREN</name>
<evidence type="ECO:0000313" key="1">
    <source>
        <dbReference type="EMBL" id="MFB6490976.1"/>
    </source>
</evidence>
<gene>
    <name evidence="1" type="ORF">TU35_007010</name>
</gene>
<evidence type="ECO:0000313" key="2">
    <source>
        <dbReference type="Proteomes" id="UP000033636"/>
    </source>
</evidence>
<comment type="caution">
    <text evidence="1">The sequence shown here is derived from an EMBL/GenBank/DDBJ whole genome shotgun (WGS) entry which is preliminary data.</text>
</comment>
<reference evidence="1" key="1">
    <citation type="submission" date="2024-07" db="EMBL/GenBank/DDBJ databases">
        <title>Metagenome and Metagenome-Assembled Genomes of Archaea from a hot spring from the geothermal field of Los Azufres, Mexico.</title>
        <authorList>
            <person name="Marin-Paredes R."/>
            <person name="Martinez-Romero E."/>
            <person name="Servin-Garciduenas L.E."/>
        </authorList>
    </citation>
    <scope>NUCLEOTIDE SEQUENCE</scope>
</reference>
<organism evidence="1 2">
    <name type="scientific">Thermoproteus sp. AZ2</name>
    <dbReference type="NCBI Taxonomy" id="1609232"/>
    <lineage>
        <taxon>Archaea</taxon>
        <taxon>Thermoproteota</taxon>
        <taxon>Thermoprotei</taxon>
        <taxon>Thermoproteales</taxon>
        <taxon>Thermoproteaceae</taxon>
        <taxon>Thermoproteus</taxon>
    </lineage>
</organism>
<dbReference type="Proteomes" id="UP000033636">
    <property type="component" value="Unassembled WGS sequence"/>
</dbReference>
<protein>
    <submittedName>
        <fullName evidence="1">Uncharacterized protein</fullName>
    </submittedName>
</protein>